<dbReference type="AlphaFoldDB" id="A0AAE1BIC4"/>
<gene>
    <name evidence="1" type="ORF">Pcinc_042637</name>
</gene>
<protein>
    <submittedName>
        <fullName evidence="1">Uncharacterized protein</fullName>
    </submittedName>
</protein>
<evidence type="ECO:0000313" key="1">
    <source>
        <dbReference type="EMBL" id="KAK3850667.1"/>
    </source>
</evidence>
<organism evidence="1 2">
    <name type="scientific">Petrolisthes cinctipes</name>
    <name type="common">Flat porcelain crab</name>
    <dbReference type="NCBI Taxonomy" id="88211"/>
    <lineage>
        <taxon>Eukaryota</taxon>
        <taxon>Metazoa</taxon>
        <taxon>Ecdysozoa</taxon>
        <taxon>Arthropoda</taxon>
        <taxon>Crustacea</taxon>
        <taxon>Multicrustacea</taxon>
        <taxon>Malacostraca</taxon>
        <taxon>Eumalacostraca</taxon>
        <taxon>Eucarida</taxon>
        <taxon>Decapoda</taxon>
        <taxon>Pleocyemata</taxon>
        <taxon>Anomura</taxon>
        <taxon>Galatheoidea</taxon>
        <taxon>Porcellanidae</taxon>
        <taxon>Petrolisthes</taxon>
    </lineage>
</organism>
<sequence>MDCADHGRVNSGADDLVSVLQDISSIKHWIWVVKRPPGPWVKEKGGGEEGMVVQVTGGARRGSRSAGEGVMTSGDDSSAVLRGELITAAVVCQ</sequence>
<dbReference type="EMBL" id="JAWQEG010008251">
    <property type="protein sequence ID" value="KAK3850667.1"/>
    <property type="molecule type" value="Genomic_DNA"/>
</dbReference>
<keyword evidence="2" id="KW-1185">Reference proteome</keyword>
<evidence type="ECO:0000313" key="2">
    <source>
        <dbReference type="Proteomes" id="UP001286313"/>
    </source>
</evidence>
<proteinExistence type="predicted"/>
<name>A0AAE1BIC4_PETCI</name>
<reference evidence="1" key="1">
    <citation type="submission" date="2023-10" db="EMBL/GenBank/DDBJ databases">
        <title>Genome assemblies of two species of porcelain crab, Petrolisthes cinctipes and Petrolisthes manimaculis (Anomura: Porcellanidae).</title>
        <authorList>
            <person name="Angst P."/>
        </authorList>
    </citation>
    <scope>NUCLEOTIDE SEQUENCE</scope>
    <source>
        <strain evidence="1">PB745_01</strain>
        <tissue evidence="1">Gill</tissue>
    </source>
</reference>
<dbReference type="Proteomes" id="UP001286313">
    <property type="component" value="Unassembled WGS sequence"/>
</dbReference>
<comment type="caution">
    <text evidence="1">The sequence shown here is derived from an EMBL/GenBank/DDBJ whole genome shotgun (WGS) entry which is preliminary data.</text>
</comment>
<accession>A0AAE1BIC4</accession>